<protein>
    <submittedName>
        <fullName evidence="1">Uncharacterized protein</fullName>
    </submittedName>
</protein>
<dbReference type="EMBL" id="JACXIZ010000041">
    <property type="protein sequence ID" value="MBD2847598.1"/>
    <property type="molecule type" value="Genomic_DNA"/>
</dbReference>
<proteinExistence type="predicted"/>
<dbReference type="AlphaFoldDB" id="A0A927BYE4"/>
<dbReference type="Proteomes" id="UP000621560">
    <property type="component" value="Unassembled WGS sequence"/>
</dbReference>
<sequence length="99" mass="11707">MKQALLGLDDWLFFPLAYLSIEEEPALCRQLVLAFVGKFAAFTNEVQQDWMSSETLRYARRLLRPFSANELATHLQRSERQARRTLQQLVERRLAQYFV</sequence>
<comment type="caution">
    <text evidence="1">The sequence shown here is derived from an EMBL/GenBank/DDBJ whole genome shotgun (WGS) entry which is preliminary data.</text>
</comment>
<dbReference type="RefSeq" id="WP_190920705.1">
    <property type="nucleotide sequence ID" value="NZ_JACXIZ010000041.1"/>
</dbReference>
<gene>
    <name evidence="1" type="ORF">IDH44_20605</name>
</gene>
<organism evidence="1 2">
    <name type="scientific">Paenibacillus sabuli</name>
    <dbReference type="NCBI Taxonomy" id="2772509"/>
    <lineage>
        <taxon>Bacteria</taxon>
        <taxon>Bacillati</taxon>
        <taxon>Bacillota</taxon>
        <taxon>Bacilli</taxon>
        <taxon>Bacillales</taxon>
        <taxon>Paenibacillaceae</taxon>
        <taxon>Paenibacillus</taxon>
    </lineage>
</organism>
<evidence type="ECO:0000313" key="1">
    <source>
        <dbReference type="EMBL" id="MBD2847598.1"/>
    </source>
</evidence>
<evidence type="ECO:0000313" key="2">
    <source>
        <dbReference type="Proteomes" id="UP000621560"/>
    </source>
</evidence>
<keyword evidence="2" id="KW-1185">Reference proteome</keyword>
<accession>A0A927BYE4</accession>
<name>A0A927BYE4_9BACL</name>
<reference evidence="1" key="1">
    <citation type="submission" date="2020-09" db="EMBL/GenBank/DDBJ databases">
        <title>A novel bacterium of genus Paenibacillus, isolated from South China Sea.</title>
        <authorList>
            <person name="Huang H."/>
            <person name="Mo K."/>
            <person name="Hu Y."/>
        </authorList>
    </citation>
    <scope>NUCLEOTIDE SEQUENCE</scope>
    <source>
        <strain evidence="1">IB182496</strain>
    </source>
</reference>